<reference evidence="19 20" key="1">
    <citation type="journal article" date="2016" name="Biochim. Biophys. Acta">
        <title>Characterization of red-shifted phycobilisomes isolated from the chlorophyll f-containing cyanobacterium Halomicronema hongdechloris.</title>
        <authorList>
            <person name="Li Y."/>
            <person name="Lin Y."/>
            <person name="Garvey C.J."/>
            <person name="Birch D."/>
            <person name="Corkery R.W."/>
            <person name="Loughlin P.C."/>
            <person name="Scheer H."/>
            <person name="Willows R.D."/>
            <person name="Chen M."/>
        </authorList>
    </citation>
    <scope>NUCLEOTIDE SEQUENCE [LARGE SCALE GENOMIC DNA]</scope>
    <source>
        <strain evidence="19 20">C2206</strain>
    </source>
</reference>
<feature type="domain" description="TonB-dependent receptor plug" evidence="17">
    <location>
        <begin position="193"/>
        <end position="289"/>
    </location>
</feature>
<evidence type="ECO:0000256" key="2">
    <source>
        <dbReference type="ARBA" id="ARBA00009810"/>
    </source>
</evidence>
<dbReference type="AlphaFoldDB" id="A0A1Z3HN96"/>
<evidence type="ECO:0000256" key="11">
    <source>
        <dbReference type="ARBA" id="ARBA00023136"/>
    </source>
</evidence>
<feature type="chain" id="PRO_5012125112" evidence="15">
    <location>
        <begin position="25"/>
        <end position="831"/>
    </location>
</feature>
<dbReference type="PROSITE" id="PS52016">
    <property type="entry name" value="TONB_DEPENDENT_REC_3"/>
    <property type="match status" value="1"/>
</dbReference>
<dbReference type="InterPro" id="IPR039426">
    <property type="entry name" value="TonB-dep_rcpt-like"/>
</dbReference>
<evidence type="ECO:0000256" key="8">
    <source>
        <dbReference type="ARBA" id="ARBA00023004"/>
    </source>
</evidence>
<evidence type="ECO:0000256" key="12">
    <source>
        <dbReference type="ARBA" id="ARBA00023237"/>
    </source>
</evidence>
<keyword evidence="9" id="KW-0406">Ion transport</keyword>
<dbReference type="InterPro" id="IPR012910">
    <property type="entry name" value="Plug_dom"/>
</dbReference>
<evidence type="ECO:0000256" key="13">
    <source>
        <dbReference type="PROSITE-ProRule" id="PRU01360"/>
    </source>
</evidence>
<keyword evidence="19" id="KW-0675">Receptor</keyword>
<keyword evidence="12 13" id="KW-0998">Cell outer membrane</keyword>
<feature type="domain" description="TonB-dependent receptor-like beta-barrel" evidence="16">
    <location>
        <begin position="363"/>
        <end position="799"/>
    </location>
</feature>
<dbReference type="FunFam" id="2.170.130.10:FF:000001">
    <property type="entry name" value="Catecholate siderophore TonB-dependent receptor"/>
    <property type="match status" value="1"/>
</dbReference>
<dbReference type="SUPFAM" id="SSF56935">
    <property type="entry name" value="Porins"/>
    <property type="match status" value="1"/>
</dbReference>
<keyword evidence="4 13" id="KW-1134">Transmembrane beta strand</keyword>
<evidence type="ECO:0000256" key="1">
    <source>
        <dbReference type="ARBA" id="ARBA00004571"/>
    </source>
</evidence>
<evidence type="ECO:0000259" key="16">
    <source>
        <dbReference type="Pfam" id="PF00593"/>
    </source>
</evidence>
<comment type="subcellular location">
    <subcellularLocation>
        <location evidence="1 13">Cell outer membrane</location>
        <topology evidence="1 13">Multi-pass membrane protein</topology>
    </subcellularLocation>
</comment>
<comment type="similarity">
    <text evidence="2 13 14">Belongs to the TonB-dependent receptor family.</text>
</comment>
<evidence type="ECO:0000259" key="18">
    <source>
        <dbReference type="Pfam" id="PF11741"/>
    </source>
</evidence>
<keyword evidence="8" id="KW-0408">Iron</keyword>
<evidence type="ECO:0000256" key="3">
    <source>
        <dbReference type="ARBA" id="ARBA00022448"/>
    </source>
</evidence>
<name>A0A1Z3HN96_9CYAN</name>
<dbReference type="Pfam" id="PF11741">
    <property type="entry name" value="AMIN"/>
    <property type="match status" value="1"/>
</dbReference>
<dbReference type="InterPro" id="IPR021731">
    <property type="entry name" value="AMIN_dom"/>
</dbReference>
<evidence type="ECO:0000313" key="19">
    <source>
        <dbReference type="EMBL" id="ASC71760.1"/>
    </source>
</evidence>
<dbReference type="InterPro" id="IPR037066">
    <property type="entry name" value="Plug_dom_sf"/>
</dbReference>
<keyword evidence="5" id="KW-0410">Iron transport</keyword>
<dbReference type="InterPro" id="IPR036942">
    <property type="entry name" value="Beta-barrel_TonB_sf"/>
</dbReference>
<dbReference type="GO" id="GO:0015891">
    <property type="term" value="P:siderophore transport"/>
    <property type="evidence" value="ECO:0007669"/>
    <property type="project" value="InterPro"/>
</dbReference>
<dbReference type="InterPro" id="IPR010105">
    <property type="entry name" value="TonB_sidphr_rcpt"/>
</dbReference>
<feature type="signal peptide" evidence="15">
    <location>
        <begin position="1"/>
        <end position="24"/>
    </location>
</feature>
<keyword evidence="7 15" id="KW-0732">Signal</keyword>
<dbReference type="Gene3D" id="2.40.170.20">
    <property type="entry name" value="TonB-dependent receptor, beta-barrel domain"/>
    <property type="match status" value="1"/>
</dbReference>
<evidence type="ECO:0000256" key="4">
    <source>
        <dbReference type="ARBA" id="ARBA00022452"/>
    </source>
</evidence>
<evidence type="ECO:0000313" key="20">
    <source>
        <dbReference type="Proteomes" id="UP000191901"/>
    </source>
</evidence>
<organism evidence="19 20">
    <name type="scientific">Halomicronema hongdechloris C2206</name>
    <dbReference type="NCBI Taxonomy" id="1641165"/>
    <lineage>
        <taxon>Bacteria</taxon>
        <taxon>Bacillati</taxon>
        <taxon>Cyanobacteriota</taxon>
        <taxon>Cyanophyceae</taxon>
        <taxon>Nodosilineales</taxon>
        <taxon>Nodosilineaceae</taxon>
        <taxon>Halomicronema</taxon>
    </lineage>
</organism>
<dbReference type="GO" id="GO:0009279">
    <property type="term" value="C:cell outer membrane"/>
    <property type="evidence" value="ECO:0007669"/>
    <property type="project" value="UniProtKB-SubCell"/>
</dbReference>
<dbReference type="GO" id="GO:0038023">
    <property type="term" value="F:signaling receptor activity"/>
    <property type="evidence" value="ECO:0007669"/>
    <property type="project" value="InterPro"/>
</dbReference>
<evidence type="ECO:0000256" key="9">
    <source>
        <dbReference type="ARBA" id="ARBA00023065"/>
    </source>
</evidence>
<evidence type="ECO:0000256" key="7">
    <source>
        <dbReference type="ARBA" id="ARBA00022729"/>
    </source>
</evidence>
<dbReference type="FunFam" id="2.40.170.20:FF:000005">
    <property type="entry name" value="TonB-dependent siderophore receptor"/>
    <property type="match status" value="1"/>
</dbReference>
<keyword evidence="3 13" id="KW-0813">Transport</keyword>
<accession>A0A1Z3HN96</accession>
<proteinExistence type="inferred from homology"/>
<evidence type="ECO:0000256" key="15">
    <source>
        <dbReference type="SAM" id="SignalP"/>
    </source>
</evidence>
<protein>
    <submittedName>
        <fullName evidence="19">TonB-dependent siderophore receptor</fullName>
    </submittedName>
</protein>
<dbReference type="Pfam" id="PF00593">
    <property type="entry name" value="TonB_dep_Rec_b-barrel"/>
    <property type="match status" value="1"/>
</dbReference>
<evidence type="ECO:0000256" key="14">
    <source>
        <dbReference type="RuleBase" id="RU003357"/>
    </source>
</evidence>
<dbReference type="Pfam" id="PF07715">
    <property type="entry name" value="Plug"/>
    <property type="match status" value="1"/>
</dbReference>
<keyword evidence="11 13" id="KW-0472">Membrane</keyword>
<sequence>MVDKLQRLLLLAGVLALVPLSPGAAETEDRRSERPRSLSAEASQLDLAQGLVQITDVQVDTSATGLRLVLETSGTLTAPETTTAGNALTAEIPNAVLALPDGDSFEVADPIDGIARVALTNLAGDRVQVSITGIEAPPTTDVSVEATGLVLSVVPGVAAAAAADEEALQILVTGERSDYVPTEASVTRLDVPLRDTPRSIQVVPRQVIEDQAANRVGDALRNVSNVVRDGGFGGTADQFIMRGFFLRNIFRDGFRDPTFSILETSNIERIEVIKGPASVLQGNLEPGGAINVVTEQPLANPRYEAQLRAGSFGFIRPTADLSGPLTDAGDLRYRVNLAYEGSDGFRDLDQDVERVFVSPVLAWDITDDTTLTLEFSYLDSERPFDRGLVASGRDVADIPVRRFLGEPDDFYELEEISAGYRLEHQFNDQWGIRNAFRFLSSDTVDFRAEPLNLNEATGELTRNFRSNDDLSQTYLLQTEVNGRFNTGSLEHNVLLGFDLSRVTDGGTQSRLPAGLTPSINIFNPVYNQVTPPSFAELTNVVRDNFIRTDSIGIFAQDQIELTDNLQLLLAGRVDFVEQRSENNLTGTSDSQSPTAFSPSIGLLYRPVEPLALYASFSRSFQPNFGTDIDGNFLDPERGTQYEVGLRAELLQGNLIANLAVFHINRSGLATFDAATGAFVPTAEQRSRGVELDISGEILPGWNVIASVGYIDAEFTEEFFGLEPGSRVDNVPEHTASLWTTYEIQSGDLQGLGFGAGVFHVGERAGDFGDTFDLPGYWRTDAAVFYNRDNWRAAINVQNLFDVRYFTANNFGRVAIEPGAPLTIIGTLSVEF</sequence>
<dbReference type="PANTHER" id="PTHR32552:SF68">
    <property type="entry name" value="FERRICHROME OUTER MEMBRANE TRANSPORTER_PHAGE RECEPTOR"/>
    <property type="match status" value="1"/>
</dbReference>
<dbReference type="NCBIfam" id="TIGR01783">
    <property type="entry name" value="TonB-siderophor"/>
    <property type="match status" value="1"/>
</dbReference>
<dbReference type="OrthoDB" id="473897at2"/>
<dbReference type="GO" id="GO:0015344">
    <property type="term" value="F:siderophore uptake transmembrane transporter activity"/>
    <property type="evidence" value="ECO:0007669"/>
    <property type="project" value="TreeGrafter"/>
</dbReference>
<dbReference type="Proteomes" id="UP000191901">
    <property type="component" value="Chromosome"/>
</dbReference>
<dbReference type="KEGG" id="hhg:XM38_027140"/>
<dbReference type="EMBL" id="CP021983">
    <property type="protein sequence ID" value="ASC71760.1"/>
    <property type="molecule type" value="Genomic_DNA"/>
</dbReference>
<dbReference type="RefSeq" id="WP_088430060.1">
    <property type="nucleotide sequence ID" value="NZ_CP021983.2"/>
</dbReference>
<gene>
    <name evidence="19" type="ORF">XM38_027140</name>
</gene>
<evidence type="ECO:0000256" key="5">
    <source>
        <dbReference type="ARBA" id="ARBA00022496"/>
    </source>
</evidence>
<dbReference type="InterPro" id="IPR000531">
    <property type="entry name" value="Beta-barrel_TonB"/>
</dbReference>
<evidence type="ECO:0000259" key="17">
    <source>
        <dbReference type="Pfam" id="PF07715"/>
    </source>
</evidence>
<keyword evidence="6 13" id="KW-0812">Transmembrane</keyword>
<feature type="domain" description="AMIN" evidence="18">
    <location>
        <begin position="57"/>
        <end position="152"/>
    </location>
</feature>
<dbReference type="Gene3D" id="2.170.130.10">
    <property type="entry name" value="TonB-dependent receptor, plug domain"/>
    <property type="match status" value="1"/>
</dbReference>
<dbReference type="PANTHER" id="PTHR32552">
    <property type="entry name" value="FERRICHROME IRON RECEPTOR-RELATED"/>
    <property type="match status" value="1"/>
</dbReference>
<evidence type="ECO:0000256" key="6">
    <source>
        <dbReference type="ARBA" id="ARBA00022692"/>
    </source>
</evidence>
<keyword evidence="10 14" id="KW-0798">TonB box</keyword>
<evidence type="ECO:0000256" key="10">
    <source>
        <dbReference type="ARBA" id="ARBA00023077"/>
    </source>
</evidence>
<keyword evidence="20" id="KW-1185">Reference proteome</keyword>
<dbReference type="CDD" id="cd01347">
    <property type="entry name" value="ligand_gated_channel"/>
    <property type="match status" value="1"/>
</dbReference>